<keyword evidence="4" id="KW-1185">Reference proteome</keyword>
<evidence type="ECO:0000313" key="4">
    <source>
        <dbReference type="Proteomes" id="UP000005632"/>
    </source>
</evidence>
<name>G8QQF5_SPHPG</name>
<dbReference type="Pfam" id="PF00248">
    <property type="entry name" value="Aldo_ket_red"/>
    <property type="match status" value="1"/>
</dbReference>
<dbReference type="InterPro" id="IPR050523">
    <property type="entry name" value="AKR_Detox_Biosynth"/>
</dbReference>
<dbReference type="HOGENOM" id="CLU_023205_2_3_12"/>
<dbReference type="InterPro" id="IPR023210">
    <property type="entry name" value="NADP_OxRdtase_dom"/>
</dbReference>
<dbReference type="GO" id="GO:0016491">
    <property type="term" value="F:oxidoreductase activity"/>
    <property type="evidence" value="ECO:0007669"/>
    <property type="project" value="UniProtKB-KW"/>
</dbReference>
<dbReference type="KEGG" id="sgp:SpiGrapes_2013"/>
<evidence type="ECO:0000259" key="2">
    <source>
        <dbReference type="Pfam" id="PF00248"/>
    </source>
</evidence>
<accession>G8QQF5</accession>
<dbReference type="AlphaFoldDB" id="G8QQF5"/>
<dbReference type="InterPro" id="IPR036812">
    <property type="entry name" value="NAD(P)_OxRdtase_dom_sf"/>
</dbReference>
<dbReference type="PANTHER" id="PTHR43364">
    <property type="entry name" value="NADH-SPECIFIC METHYLGLYOXAL REDUCTASE-RELATED"/>
    <property type="match status" value="1"/>
</dbReference>
<protein>
    <submittedName>
        <fullName evidence="3">Putative oxidoreductase, aryl-alcohol dehydrogenase like protein</fullName>
    </submittedName>
</protein>
<gene>
    <name evidence="3" type="ordered locus">SpiGrapes_2013</name>
</gene>
<dbReference type="EMBL" id="CP003155">
    <property type="protein sequence ID" value="AEV29800.1"/>
    <property type="molecule type" value="Genomic_DNA"/>
</dbReference>
<dbReference type="PANTHER" id="PTHR43364:SF4">
    <property type="entry name" value="NAD(P)-LINKED OXIDOREDUCTASE SUPERFAMILY PROTEIN"/>
    <property type="match status" value="1"/>
</dbReference>
<dbReference type="eggNOG" id="COG0667">
    <property type="taxonomic scope" value="Bacteria"/>
</dbReference>
<proteinExistence type="predicted"/>
<feature type="domain" description="NADP-dependent oxidoreductase" evidence="2">
    <location>
        <begin position="17"/>
        <end position="322"/>
    </location>
</feature>
<evidence type="ECO:0000256" key="1">
    <source>
        <dbReference type="ARBA" id="ARBA00023002"/>
    </source>
</evidence>
<dbReference type="RefSeq" id="WP_014270643.1">
    <property type="nucleotide sequence ID" value="NC_016633.1"/>
</dbReference>
<dbReference type="GO" id="GO:0005829">
    <property type="term" value="C:cytosol"/>
    <property type="evidence" value="ECO:0007669"/>
    <property type="project" value="TreeGrafter"/>
</dbReference>
<dbReference type="CDD" id="cd19149">
    <property type="entry name" value="AKR_AKR11B2"/>
    <property type="match status" value="1"/>
</dbReference>
<dbReference type="Gene3D" id="3.20.20.100">
    <property type="entry name" value="NADP-dependent oxidoreductase domain"/>
    <property type="match status" value="1"/>
</dbReference>
<reference evidence="3 4" key="1">
    <citation type="submission" date="2011-11" db="EMBL/GenBank/DDBJ databases">
        <title>Complete sequence of Spirochaeta sp. grapes.</title>
        <authorList>
            <consortium name="US DOE Joint Genome Institute"/>
            <person name="Lucas S."/>
            <person name="Han J."/>
            <person name="Lapidus A."/>
            <person name="Cheng J.-F."/>
            <person name="Goodwin L."/>
            <person name="Pitluck S."/>
            <person name="Peters L."/>
            <person name="Ovchinnikova G."/>
            <person name="Munk A.C."/>
            <person name="Detter J.C."/>
            <person name="Han C."/>
            <person name="Tapia R."/>
            <person name="Land M."/>
            <person name="Hauser L."/>
            <person name="Kyrpides N."/>
            <person name="Ivanova N."/>
            <person name="Pagani I."/>
            <person name="Ritalahtilisa K."/>
            <person name="Loeffler F."/>
            <person name="Woyke T."/>
        </authorList>
    </citation>
    <scope>NUCLEOTIDE SEQUENCE [LARGE SCALE GENOMIC DNA]</scope>
    <source>
        <strain evidence="4">ATCC BAA-1885 / DSM 22778 / Grapes</strain>
    </source>
</reference>
<dbReference type="STRING" id="158190.SpiGrapes_2013"/>
<dbReference type="Proteomes" id="UP000005632">
    <property type="component" value="Chromosome"/>
</dbReference>
<organism evidence="3 4">
    <name type="scientific">Sphaerochaeta pleomorpha (strain ATCC BAA-1885 / DSM 22778 / Grapes)</name>
    <dbReference type="NCBI Taxonomy" id="158190"/>
    <lineage>
        <taxon>Bacteria</taxon>
        <taxon>Pseudomonadati</taxon>
        <taxon>Spirochaetota</taxon>
        <taxon>Spirochaetia</taxon>
        <taxon>Spirochaetales</taxon>
        <taxon>Sphaerochaetaceae</taxon>
        <taxon>Sphaerochaeta</taxon>
    </lineage>
</organism>
<keyword evidence="1" id="KW-0560">Oxidoreductase</keyword>
<dbReference type="SUPFAM" id="SSF51430">
    <property type="entry name" value="NAD(P)-linked oxidoreductase"/>
    <property type="match status" value="1"/>
</dbReference>
<sequence>MMHYMKLGKTGILIPALTLGTWAMGGGDSWGDSDDRLCEKTIEKSLELGINYLDTAPAYGNGKSEEIVGRVIKRKREKFVLATKCGLVWGNHDEGSVHKSRDGVTIRRNLSEKSIRVQVEQSLSRLQTDYIDVLLTHWPAMEPFDTPIEETVFAFEQLKREGKIRCYGACNVNQREIEEYQKYGSPSIIQKRFSLLNRENEDLALYCNQNDITFQAYSPLERGLLTGNVKQESNVVGTAKESIPWFKIEKRMQVLAMLEELKDMCTAYQCTVGNLVLAWTMAYIPRMNVLCGARKPEQVLENSLCGSITLKEEDIRCIDSLARKLL</sequence>
<evidence type="ECO:0000313" key="3">
    <source>
        <dbReference type="EMBL" id="AEV29800.1"/>
    </source>
</evidence>